<feature type="region of interest" description="Disordered" evidence="1">
    <location>
        <begin position="390"/>
        <end position="409"/>
    </location>
</feature>
<sequence>MKKCTSLTWTIRSESKLTKAQKKILKEFFENGPNLRYGINKKQSMHRHGTSYNKNLDTLVQLRLLQHEESHRELLHIDHPNLDPLEPKLRFSVREAFKKRDYSRPSGIGKERWKKALDAYRIANYNERIGNKIGESLYRLTIWGIISHFRDEGKLPPSRIILTDGQVDPNVYQLQSKITDEDLDRVLPHLWDFPVTIPDIIQRKWSYLCKSNDKNVVYNQLFDALVLANHYYEWLNADFARFENSALKDILLHFLIPYRLNQPYANNWIKSIVKDRELFDFLTTCFAELKEYYESNQEIIREYDKILKQARKNGEVNVPKFFKNGSFFVKLPPYFHHGYYLGEGPWGYRLSYFLNELESGPIQYTLSLLTRSRKYRTKQNKVSMKLAISLPESTGDKKEKPNNSGKSAT</sequence>
<evidence type="ECO:0000313" key="3">
    <source>
        <dbReference type="Proteomes" id="UP000232412"/>
    </source>
</evidence>
<keyword evidence="3" id="KW-1185">Reference proteome</keyword>
<dbReference type="AlphaFoldDB" id="A0A2H1EG62"/>
<organism evidence="2 3">
    <name type="scientific">Nitrosotalea sinensis</name>
    <dbReference type="NCBI Taxonomy" id="1499975"/>
    <lineage>
        <taxon>Archaea</taxon>
        <taxon>Nitrososphaerota</taxon>
        <taxon>Nitrososphaeria</taxon>
        <taxon>Nitrosotaleales</taxon>
        <taxon>Nitrosotaleaceae</taxon>
        <taxon>Nitrosotalea</taxon>
    </lineage>
</organism>
<dbReference type="EMBL" id="FRFC01000003">
    <property type="protein sequence ID" value="SHO44255.1"/>
    <property type="molecule type" value="Genomic_DNA"/>
</dbReference>
<proteinExistence type="predicted"/>
<evidence type="ECO:0000256" key="1">
    <source>
        <dbReference type="SAM" id="MobiDB-lite"/>
    </source>
</evidence>
<dbReference type="Proteomes" id="UP000232412">
    <property type="component" value="Unassembled WGS sequence"/>
</dbReference>
<gene>
    <name evidence="2" type="ORF">NSIN_20277</name>
</gene>
<name>A0A2H1EG62_9ARCH</name>
<evidence type="ECO:0000313" key="2">
    <source>
        <dbReference type="EMBL" id="SHO44255.1"/>
    </source>
</evidence>
<reference evidence="3" key="1">
    <citation type="submission" date="2016-12" db="EMBL/GenBank/DDBJ databases">
        <authorList>
            <person name="Herbold C."/>
        </authorList>
    </citation>
    <scope>NUCLEOTIDE SEQUENCE [LARGE SCALE GENOMIC DNA]</scope>
</reference>
<protein>
    <submittedName>
        <fullName evidence="2">Uncharacterized protein</fullName>
    </submittedName>
</protein>
<accession>A0A2H1EG62</accession>